<feature type="repeat" description="TPR" evidence="3">
    <location>
        <begin position="45"/>
        <end position="78"/>
    </location>
</feature>
<evidence type="ECO:0000313" key="5">
    <source>
        <dbReference type="EMBL" id="KKD38742.1"/>
    </source>
</evidence>
<accession>A0A0F5YJC4</accession>
<dbReference type="Pfam" id="PF13181">
    <property type="entry name" value="TPR_8"/>
    <property type="match status" value="1"/>
</dbReference>
<dbReference type="PANTHER" id="PTHR44366">
    <property type="entry name" value="UDP-N-ACETYLGLUCOSAMINE--PEPTIDE N-ACETYLGLUCOSAMINYLTRANSFERASE 110 KDA SUBUNIT"/>
    <property type="match status" value="1"/>
</dbReference>
<feature type="domain" description="Glycosyltransferase 61 catalytic" evidence="4">
    <location>
        <begin position="578"/>
        <end position="753"/>
    </location>
</feature>
<feature type="repeat" description="TPR" evidence="3">
    <location>
        <begin position="353"/>
        <end position="386"/>
    </location>
</feature>
<sequence length="815" mass="93820">MNLAANSETAASQLCQQANLYIAQQQWKQAVTLCHQALKIQPNFAPAYKILGVVMQRQGQLDEAKYWYHQALEYQPDFAEVHANLGSLYASQHKWEQAITSYEKALAIQPNLAGVYRNLARIWQKNNQPEKAANCQYKASLLEPDKLQIEDYFSLGKTLSIQNQLEQVVNLYSQAKELYPKEAKLYYLLGKALSQQEQWQEAIFNYQQAIELNPSASHYYNSLGDVFTQLQQWEEAINCYLQSIQINPNLSWSYFKLADAWMECQEWEKAIKTYRQGLQLNPENYWPYIKIGDALIEQDNIEEAIAIYRDAQKINPNLSTSYYKLADALQQNNKEDEAIAHYKTALEIDPDLPFLYEKLGDLLQKKQQWEEAIALYKKSVQVNPDVYELYLKLGSALQQQKNWHDAIDAFIKAIELKTHCFQAYDELAHIFEHQGYPGSAIVCRHYKLLPPIVIETFCQYSKEQVVSLESASDVITINLYSESLTECVPPIILDDNLHQDFQHNYFRSSAAFASILPQGQVLADPILTSAVLNAKNQLIPELCSGHPEFLISSNHHSSVHEIDETLAFLSVRWGNGGYFHWMFDVVARLDLVQKVSEIEKIKVDKFVFTHCPNQYQIDSLEAVGIPADQIIESFDYPHLKAKQVIVPNITQEFGISEWKCQYLRRAFLNPKLRPEIPNYKRIYIDRNKAGYRKTINNEAVVQLLEKYGFQRVYLESLSIVEQAHYLNAAEVVVAPHGAGLTNLTFCNPGTKVIEIFSPGYITPLYWFLSNICRLEHYYLFGERLPDDDNPKISPVTRNICVNLNQLEQMIKKAGL</sequence>
<dbReference type="InterPro" id="IPR037919">
    <property type="entry name" value="OGT"/>
</dbReference>
<dbReference type="PATRIC" id="fig|1637645.4.peg.1343"/>
<feature type="repeat" description="TPR" evidence="3">
    <location>
        <begin position="285"/>
        <end position="318"/>
    </location>
</feature>
<dbReference type="SUPFAM" id="SSF48452">
    <property type="entry name" value="TPR-like"/>
    <property type="match status" value="3"/>
</dbReference>
<dbReference type="PROSITE" id="PS50005">
    <property type="entry name" value="TPR"/>
    <property type="match status" value="10"/>
</dbReference>
<evidence type="ECO:0000256" key="2">
    <source>
        <dbReference type="ARBA" id="ARBA00022803"/>
    </source>
</evidence>
<protein>
    <recommendedName>
        <fullName evidence="4">Glycosyltransferase 61 catalytic domain-containing protein</fullName>
    </recommendedName>
</protein>
<dbReference type="RefSeq" id="WP_046277844.1">
    <property type="nucleotide sequence ID" value="NZ_LATL02000069.1"/>
</dbReference>
<dbReference type="Gene3D" id="1.25.40.10">
    <property type="entry name" value="Tetratricopeptide repeat domain"/>
    <property type="match status" value="5"/>
</dbReference>
<evidence type="ECO:0000313" key="6">
    <source>
        <dbReference type="Proteomes" id="UP000033607"/>
    </source>
</evidence>
<evidence type="ECO:0000256" key="3">
    <source>
        <dbReference type="PROSITE-ProRule" id="PRU00339"/>
    </source>
</evidence>
<name>A0A0F5YJC4_9CYAN</name>
<keyword evidence="1" id="KW-0677">Repeat</keyword>
<dbReference type="InterPro" id="IPR019734">
    <property type="entry name" value="TPR_rpt"/>
</dbReference>
<feature type="repeat" description="TPR" evidence="3">
    <location>
        <begin position="387"/>
        <end position="420"/>
    </location>
</feature>
<dbReference type="InterPro" id="IPR011990">
    <property type="entry name" value="TPR-like_helical_dom_sf"/>
</dbReference>
<reference evidence="5 6" key="1">
    <citation type="submission" date="2015-06" db="EMBL/GenBank/DDBJ databases">
        <title>Draft genome assembly of filamentous brackish cyanobacterium Limnoraphis robusta strain CS-951.</title>
        <authorList>
            <person name="Willis A."/>
            <person name="Parks M."/>
            <person name="Burford M.A."/>
        </authorList>
    </citation>
    <scope>NUCLEOTIDE SEQUENCE [LARGE SCALE GENOMIC DNA]</scope>
    <source>
        <strain evidence="5 6">CS-951</strain>
    </source>
</reference>
<keyword evidence="2 3" id="KW-0802">TPR repeat</keyword>
<dbReference type="GO" id="GO:0006493">
    <property type="term" value="P:protein O-linked glycosylation"/>
    <property type="evidence" value="ECO:0007669"/>
    <property type="project" value="InterPro"/>
</dbReference>
<evidence type="ECO:0000259" key="4">
    <source>
        <dbReference type="Pfam" id="PF04577"/>
    </source>
</evidence>
<dbReference type="GO" id="GO:0097363">
    <property type="term" value="F:protein O-acetylglucosaminyltransferase activity"/>
    <property type="evidence" value="ECO:0007669"/>
    <property type="project" value="TreeGrafter"/>
</dbReference>
<dbReference type="AlphaFoldDB" id="A0A0F5YJC4"/>
<organism evidence="5 6">
    <name type="scientific">Limnoraphis robusta CS-951</name>
    <dbReference type="NCBI Taxonomy" id="1637645"/>
    <lineage>
        <taxon>Bacteria</taxon>
        <taxon>Bacillati</taxon>
        <taxon>Cyanobacteriota</taxon>
        <taxon>Cyanophyceae</taxon>
        <taxon>Oscillatoriophycideae</taxon>
        <taxon>Oscillatoriales</taxon>
        <taxon>Sirenicapillariaceae</taxon>
        <taxon>Limnoraphis</taxon>
    </lineage>
</organism>
<feature type="repeat" description="TPR" evidence="3">
    <location>
        <begin position="79"/>
        <end position="112"/>
    </location>
</feature>
<dbReference type="Pfam" id="PF14559">
    <property type="entry name" value="TPR_19"/>
    <property type="match status" value="1"/>
</dbReference>
<feature type="repeat" description="TPR" evidence="3">
    <location>
        <begin position="183"/>
        <end position="216"/>
    </location>
</feature>
<dbReference type="PROSITE" id="PS50293">
    <property type="entry name" value="TPR_REGION"/>
    <property type="match status" value="4"/>
</dbReference>
<dbReference type="SMART" id="SM00028">
    <property type="entry name" value="TPR"/>
    <property type="match status" value="12"/>
</dbReference>
<dbReference type="Pfam" id="PF13414">
    <property type="entry name" value="TPR_11"/>
    <property type="match status" value="2"/>
</dbReference>
<dbReference type="Pfam" id="PF07719">
    <property type="entry name" value="TPR_2"/>
    <property type="match status" value="1"/>
</dbReference>
<feature type="repeat" description="TPR" evidence="3">
    <location>
        <begin position="319"/>
        <end position="352"/>
    </location>
</feature>
<dbReference type="InterPro" id="IPR049625">
    <property type="entry name" value="Glyco_transf_61_cat"/>
</dbReference>
<dbReference type="InterPro" id="IPR013105">
    <property type="entry name" value="TPR_2"/>
</dbReference>
<gene>
    <name evidence="5" type="ORF">WN50_07205</name>
</gene>
<comment type="caution">
    <text evidence="5">The sequence shown here is derived from an EMBL/GenBank/DDBJ whole genome shotgun (WGS) entry which is preliminary data.</text>
</comment>
<feature type="repeat" description="TPR" evidence="3">
    <location>
        <begin position="149"/>
        <end position="182"/>
    </location>
</feature>
<feature type="repeat" description="TPR" evidence="3">
    <location>
        <begin position="251"/>
        <end position="284"/>
    </location>
</feature>
<dbReference type="Proteomes" id="UP000033607">
    <property type="component" value="Unassembled WGS sequence"/>
</dbReference>
<dbReference type="Pfam" id="PF00515">
    <property type="entry name" value="TPR_1"/>
    <property type="match status" value="2"/>
</dbReference>
<dbReference type="PANTHER" id="PTHR44366:SF1">
    <property type="entry name" value="UDP-N-ACETYLGLUCOSAMINE--PEPTIDE N-ACETYLGLUCOSAMINYLTRANSFERASE 110 KDA SUBUNIT"/>
    <property type="match status" value="1"/>
</dbReference>
<proteinExistence type="predicted"/>
<feature type="repeat" description="TPR" evidence="3">
    <location>
        <begin position="217"/>
        <end position="250"/>
    </location>
</feature>
<evidence type="ECO:0000256" key="1">
    <source>
        <dbReference type="ARBA" id="ARBA00022737"/>
    </source>
</evidence>
<dbReference type="Pfam" id="PF04577">
    <property type="entry name" value="Glyco_transf_61"/>
    <property type="match status" value="1"/>
</dbReference>
<dbReference type="EMBL" id="LATL02000069">
    <property type="protein sequence ID" value="KKD38742.1"/>
    <property type="molecule type" value="Genomic_DNA"/>
</dbReference>